<reference evidence="3 4" key="1">
    <citation type="submission" date="2019-08" db="EMBL/GenBank/DDBJ databases">
        <title>Hyperibacter terrae gen. nov., sp. nov. and Hyperibacter viscosus sp. nov., two new members in the family Rhodospirillaceae isolated from the rhizosphere of Hypericum perforatum.</title>
        <authorList>
            <person name="Noviana Z."/>
        </authorList>
    </citation>
    <scope>NUCLEOTIDE SEQUENCE [LARGE SCALE GENOMIC DNA]</scope>
    <source>
        <strain evidence="3 4">R5913</strain>
    </source>
</reference>
<evidence type="ECO:0000256" key="2">
    <source>
        <dbReference type="SAM" id="Phobius"/>
    </source>
</evidence>
<keyword evidence="2" id="KW-0472">Membrane</keyword>
<keyword evidence="4" id="KW-1185">Reference proteome</keyword>
<evidence type="ECO:0000313" key="3">
    <source>
        <dbReference type="EMBL" id="QEX19642.1"/>
    </source>
</evidence>
<feature type="transmembrane region" description="Helical" evidence="2">
    <location>
        <begin position="49"/>
        <end position="67"/>
    </location>
</feature>
<dbReference type="EMBL" id="CP042906">
    <property type="protein sequence ID" value="QEX19642.1"/>
    <property type="molecule type" value="Genomic_DNA"/>
</dbReference>
<accession>A0A5J6MPT1</accession>
<dbReference type="Proteomes" id="UP000326202">
    <property type="component" value="Chromosome"/>
</dbReference>
<dbReference type="RefSeq" id="WP_225308436.1">
    <property type="nucleotide sequence ID" value="NZ_CP042906.1"/>
</dbReference>
<name>A0A5J6MPT1_9PROT</name>
<gene>
    <name evidence="3" type="ORF">FRZ44_49570</name>
</gene>
<evidence type="ECO:0008006" key="5">
    <source>
        <dbReference type="Google" id="ProtNLM"/>
    </source>
</evidence>
<sequence length="117" mass="13150">MAKPQTARSKNPPAPAGPGAKPPFHPYLVLAMSVFPGVGQIFNGDSKRAFMFAFSMLSLGWITYHLTSPDQSFLGRYAGGVFVYAMSILDAYKQARLRWELWHFRRRQEQAIPDAES</sequence>
<protein>
    <recommendedName>
        <fullName evidence="5">DUF5683 domain-containing protein</fullName>
    </recommendedName>
</protein>
<feature type="transmembrane region" description="Helical" evidence="2">
    <location>
        <begin position="73"/>
        <end position="92"/>
    </location>
</feature>
<feature type="region of interest" description="Disordered" evidence="1">
    <location>
        <begin position="1"/>
        <end position="20"/>
    </location>
</feature>
<dbReference type="AlphaFoldDB" id="A0A5J6MPT1"/>
<dbReference type="KEGG" id="htq:FRZ44_49570"/>
<proteinExistence type="predicted"/>
<keyword evidence="2" id="KW-1133">Transmembrane helix</keyword>
<organism evidence="3 4">
    <name type="scientific">Hypericibacter terrae</name>
    <dbReference type="NCBI Taxonomy" id="2602015"/>
    <lineage>
        <taxon>Bacteria</taxon>
        <taxon>Pseudomonadati</taxon>
        <taxon>Pseudomonadota</taxon>
        <taxon>Alphaproteobacteria</taxon>
        <taxon>Rhodospirillales</taxon>
        <taxon>Dongiaceae</taxon>
        <taxon>Hypericibacter</taxon>
    </lineage>
</organism>
<evidence type="ECO:0000313" key="4">
    <source>
        <dbReference type="Proteomes" id="UP000326202"/>
    </source>
</evidence>
<keyword evidence="2" id="KW-0812">Transmembrane</keyword>
<evidence type="ECO:0000256" key="1">
    <source>
        <dbReference type="SAM" id="MobiDB-lite"/>
    </source>
</evidence>